<reference evidence="3" key="2">
    <citation type="submission" date="2015-01" db="EMBL/GenBank/DDBJ databases">
        <title>Evolutionary Origins and Diversification of the Mycorrhizal Mutualists.</title>
        <authorList>
            <consortium name="DOE Joint Genome Institute"/>
            <consortium name="Mycorrhizal Genomics Consortium"/>
            <person name="Kohler A."/>
            <person name="Kuo A."/>
            <person name="Nagy L.G."/>
            <person name="Floudas D."/>
            <person name="Copeland A."/>
            <person name="Barry K.W."/>
            <person name="Cichocki N."/>
            <person name="Veneault-Fourrey C."/>
            <person name="LaButti K."/>
            <person name="Lindquist E.A."/>
            <person name="Lipzen A."/>
            <person name="Lundell T."/>
            <person name="Morin E."/>
            <person name="Murat C."/>
            <person name="Riley R."/>
            <person name="Ohm R."/>
            <person name="Sun H."/>
            <person name="Tunlid A."/>
            <person name="Henrissat B."/>
            <person name="Grigoriev I.V."/>
            <person name="Hibbett D.S."/>
            <person name="Martin F."/>
        </authorList>
    </citation>
    <scope>NUCLEOTIDE SEQUENCE [LARGE SCALE GENOMIC DNA]</scope>
    <source>
        <strain evidence="3">LaAM-08-1</strain>
    </source>
</reference>
<dbReference type="HOGENOM" id="CLU_061628_0_0_1"/>
<sequence length="327" mass="36453">MDDTQYPIVRGAVQLPAGSEIITDVDEEIFILYSNLQSAGSDTESSGFRGLGYLDSRKDVLDIIFDLKGISDSKSKDSRKGKRSKAQKRHESGNANDKTIQFELFQDKTALRTRKGDTGSVIWRASIDFAQLVLQQNYANSTNSLFHHERLCNQHVLELGAGTGLLSVAFSPLMRHYTATDIGPLVPLIQKNVSLNFAGWPKLPSGSPGSNISVEELDWELVQSTTASRRAKLHTPDPVDLLLVVDCIYHPSLIPPLIATINHLTIPQQTTVLIVSELRSDDVMREFLDTWLAQPSWEIWHIGSNLLENQRYVMWVGQKLQSPSASE</sequence>
<dbReference type="Pfam" id="PF10294">
    <property type="entry name" value="Methyltransf_16"/>
    <property type="match status" value="1"/>
</dbReference>
<feature type="compositionally biased region" description="Basic residues" evidence="1">
    <location>
        <begin position="79"/>
        <end position="88"/>
    </location>
</feature>
<keyword evidence="3" id="KW-1185">Reference proteome</keyword>
<reference evidence="2 3" key="1">
    <citation type="submission" date="2014-04" db="EMBL/GenBank/DDBJ databases">
        <authorList>
            <consortium name="DOE Joint Genome Institute"/>
            <person name="Kuo A."/>
            <person name="Kohler A."/>
            <person name="Nagy L.G."/>
            <person name="Floudas D."/>
            <person name="Copeland A."/>
            <person name="Barry K.W."/>
            <person name="Cichocki N."/>
            <person name="Veneault-Fourrey C."/>
            <person name="LaButti K."/>
            <person name="Lindquist E.A."/>
            <person name="Lipzen A."/>
            <person name="Lundell T."/>
            <person name="Morin E."/>
            <person name="Murat C."/>
            <person name="Sun H."/>
            <person name="Tunlid A."/>
            <person name="Henrissat B."/>
            <person name="Grigoriev I.V."/>
            <person name="Hibbett D.S."/>
            <person name="Martin F."/>
            <person name="Nordberg H.P."/>
            <person name="Cantor M.N."/>
            <person name="Hua S.X."/>
        </authorList>
    </citation>
    <scope>NUCLEOTIDE SEQUENCE [LARGE SCALE GENOMIC DNA]</scope>
    <source>
        <strain evidence="2 3">LaAM-08-1</strain>
    </source>
</reference>
<dbReference type="InterPro" id="IPR029063">
    <property type="entry name" value="SAM-dependent_MTases_sf"/>
</dbReference>
<dbReference type="GO" id="GO:0008757">
    <property type="term" value="F:S-adenosylmethionine-dependent methyltransferase activity"/>
    <property type="evidence" value="ECO:0007669"/>
    <property type="project" value="UniProtKB-ARBA"/>
</dbReference>
<dbReference type="Gene3D" id="3.40.50.150">
    <property type="entry name" value="Vaccinia Virus protein VP39"/>
    <property type="match status" value="1"/>
</dbReference>
<evidence type="ECO:0000313" key="3">
    <source>
        <dbReference type="Proteomes" id="UP000054477"/>
    </source>
</evidence>
<dbReference type="OrthoDB" id="2529286at2759"/>
<dbReference type="InterPro" id="IPR019410">
    <property type="entry name" value="Methyltransf_16"/>
</dbReference>
<dbReference type="GO" id="GO:0032991">
    <property type="term" value="C:protein-containing complex"/>
    <property type="evidence" value="ECO:0007669"/>
    <property type="project" value="TreeGrafter"/>
</dbReference>
<dbReference type="SUPFAM" id="SSF53335">
    <property type="entry name" value="S-adenosyl-L-methionine-dependent methyltransferases"/>
    <property type="match status" value="1"/>
</dbReference>
<dbReference type="EMBL" id="KN838545">
    <property type="protein sequence ID" value="KIK07799.1"/>
    <property type="molecule type" value="Genomic_DNA"/>
</dbReference>
<accession>A0A0C9Y1L8</accession>
<evidence type="ECO:0000313" key="2">
    <source>
        <dbReference type="EMBL" id="KIK07799.1"/>
    </source>
</evidence>
<proteinExistence type="predicted"/>
<name>A0A0C9Y1L8_9AGAR</name>
<gene>
    <name evidence="2" type="ORF">K443DRAFT_128906</name>
</gene>
<protein>
    <submittedName>
        <fullName evidence="2">Uncharacterized protein</fullName>
    </submittedName>
</protein>
<dbReference type="PANTHER" id="PTHR14614">
    <property type="entry name" value="HEPATOCELLULAR CARCINOMA-ASSOCIATED ANTIGEN"/>
    <property type="match status" value="1"/>
</dbReference>
<dbReference type="PANTHER" id="PTHR14614:SF109">
    <property type="entry name" value="RIBOSOMAL LYSINE N-METHYLTRANSFERASE 5"/>
    <property type="match status" value="1"/>
</dbReference>
<dbReference type="STRING" id="1095629.A0A0C9Y1L8"/>
<organism evidence="2 3">
    <name type="scientific">Laccaria amethystina LaAM-08-1</name>
    <dbReference type="NCBI Taxonomy" id="1095629"/>
    <lineage>
        <taxon>Eukaryota</taxon>
        <taxon>Fungi</taxon>
        <taxon>Dikarya</taxon>
        <taxon>Basidiomycota</taxon>
        <taxon>Agaricomycotina</taxon>
        <taxon>Agaricomycetes</taxon>
        <taxon>Agaricomycetidae</taxon>
        <taxon>Agaricales</taxon>
        <taxon>Agaricineae</taxon>
        <taxon>Hydnangiaceae</taxon>
        <taxon>Laccaria</taxon>
    </lineage>
</organism>
<dbReference type="GO" id="GO:0005829">
    <property type="term" value="C:cytosol"/>
    <property type="evidence" value="ECO:0007669"/>
    <property type="project" value="TreeGrafter"/>
</dbReference>
<dbReference type="Proteomes" id="UP000054477">
    <property type="component" value="Unassembled WGS sequence"/>
</dbReference>
<feature type="region of interest" description="Disordered" evidence="1">
    <location>
        <begin position="73"/>
        <end position="94"/>
    </location>
</feature>
<dbReference type="AlphaFoldDB" id="A0A0C9Y1L8"/>
<evidence type="ECO:0000256" key="1">
    <source>
        <dbReference type="SAM" id="MobiDB-lite"/>
    </source>
</evidence>